<dbReference type="HOGENOM" id="CLU_2907966_0_0_1"/>
<evidence type="ECO:0000256" key="1">
    <source>
        <dbReference type="SAM" id="MobiDB-lite"/>
    </source>
</evidence>
<name>A0A0E0DNF3_9ORYZ</name>
<evidence type="ECO:0000313" key="3">
    <source>
        <dbReference type="Proteomes" id="UP000008021"/>
    </source>
</evidence>
<dbReference type="Proteomes" id="UP000008021">
    <property type="component" value="Chromosome 5"/>
</dbReference>
<accession>A0A0E0DNF3</accession>
<proteinExistence type="predicted"/>
<dbReference type="Gramene" id="OMERI05G06660.1">
    <property type="protein sequence ID" value="OMERI05G06660.1"/>
    <property type="gene ID" value="OMERI05G06660"/>
</dbReference>
<keyword evidence="3" id="KW-1185">Reference proteome</keyword>
<sequence>MGDEPQARLKGFRVKASPDDSSGWQRLRFWASVLDVVTSLGASHLESRLYGVVVGPAAIGQA</sequence>
<reference evidence="2" key="1">
    <citation type="submission" date="2015-04" db="UniProtKB">
        <authorList>
            <consortium name="EnsemblPlants"/>
        </authorList>
    </citation>
    <scope>IDENTIFICATION</scope>
</reference>
<protein>
    <submittedName>
        <fullName evidence="2">Uncharacterized protein</fullName>
    </submittedName>
</protein>
<evidence type="ECO:0000313" key="2">
    <source>
        <dbReference type="EnsemblPlants" id="OMERI05G06660.1"/>
    </source>
</evidence>
<organism evidence="2">
    <name type="scientific">Oryza meridionalis</name>
    <dbReference type="NCBI Taxonomy" id="40149"/>
    <lineage>
        <taxon>Eukaryota</taxon>
        <taxon>Viridiplantae</taxon>
        <taxon>Streptophyta</taxon>
        <taxon>Embryophyta</taxon>
        <taxon>Tracheophyta</taxon>
        <taxon>Spermatophyta</taxon>
        <taxon>Magnoliopsida</taxon>
        <taxon>Liliopsida</taxon>
        <taxon>Poales</taxon>
        <taxon>Poaceae</taxon>
        <taxon>BOP clade</taxon>
        <taxon>Oryzoideae</taxon>
        <taxon>Oryzeae</taxon>
        <taxon>Oryzinae</taxon>
        <taxon>Oryza</taxon>
    </lineage>
</organism>
<feature type="region of interest" description="Disordered" evidence="1">
    <location>
        <begin position="1"/>
        <end position="21"/>
    </location>
</feature>
<dbReference type="EnsemblPlants" id="OMERI05G06660.1">
    <property type="protein sequence ID" value="OMERI05G06660.1"/>
    <property type="gene ID" value="OMERI05G06660"/>
</dbReference>
<dbReference type="AlphaFoldDB" id="A0A0E0DNF3"/>
<reference evidence="2" key="2">
    <citation type="submission" date="2018-05" db="EMBL/GenBank/DDBJ databases">
        <title>OmerRS3 (Oryza meridionalis Reference Sequence Version 3).</title>
        <authorList>
            <person name="Zhang J."/>
            <person name="Kudrna D."/>
            <person name="Lee S."/>
            <person name="Talag J."/>
            <person name="Welchert J."/>
            <person name="Wing R.A."/>
        </authorList>
    </citation>
    <scope>NUCLEOTIDE SEQUENCE [LARGE SCALE GENOMIC DNA]</scope>
    <source>
        <strain evidence="2">cv. OR44</strain>
    </source>
</reference>